<evidence type="ECO:0000259" key="1">
    <source>
        <dbReference type="Pfam" id="PF12680"/>
    </source>
</evidence>
<name>A0A944HDZ7_DENI1</name>
<gene>
    <name evidence="2" type="ORF">I8J34_14845</name>
</gene>
<protein>
    <submittedName>
        <fullName evidence="2">Nuclear transport factor 2 family protein</fullName>
    </submittedName>
</protein>
<dbReference type="RefSeq" id="WP_214362409.1">
    <property type="nucleotide sequence ID" value="NZ_JAEKFT010000017.1"/>
</dbReference>
<dbReference type="EMBL" id="JAEKFT010000017">
    <property type="protein sequence ID" value="MBT0962456.1"/>
    <property type="molecule type" value="Genomic_DNA"/>
</dbReference>
<dbReference type="SUPFAM" id="SSF54427">
    <property type="entry name" value="NTF2-like"/>
    <property type="match status" value="1"/>
</dbReference>
<dbReference type="InterPro" id="IPR032710">
    <property type="entry name" value="NTF2-like_dom_sf"/>
</dbReference>
<keyword evidence="3" id="KW-1185">Reference proteome</keyword>
<sequence>MTANLDALVAFFEALTPADVERFDTFYAEDAHFVDPFNDVQGVPAIAAIFRHMFEQLGDPRFVVTERFVQDDRAVLIWSLRCRLGGRWVEIPGASHLCFGADGRVRVHRDFWDAASGVYARLPLIGGLMRCARHRLSAPQPGRR</sequence>
<feature type="domain" description="SnoaL-like" evidence="1">
    <location>
        <begin position="10"/>
        <end position="108"/>
    </location>
</feature>
<dbReference type="InterPro" id="IPR037401">
    <property type="entry name" value="SnoaL-like"/>
</dbReference>
<comment type="caution">
    <text evidence="2">The sequence shown here is derived from an EMBL/GenBank/DDBJ whole genome shotgun (WGS) entry which is preliminary data.</text>
</comment>
<evidence type="ECO:0000313" key="2">
    <source>
        <dbReference type="EMBL" id="MBT0962456.1"/>
    </source>
</evidence>
<dbReference type="AlphaFoldDB" id="A0A944HDZ7"/>
<evidence type="ECO:0000313" key="3">
    <source>
        <dbReference type="Proteomes" id="UP000694660"/>
    </source>
</evidence>
<dbReference type="Proteomes" id="UP000694660">
    <property type="component" value="Unassembled WGS sequence"/>
</dbReference>
<organism evidence="2 3">
    <name type="scientific">Denitromonas iodatirespirans</name>
    <dbReference type="NCBI Taxonomy" id="2795389"/>
    <lineage>
        <taxon>Bacteria</taxon>
        <taxon>Pseudomonadati</taxon>
        <taxon>Pseudomonadota</taxon>
        <taxon>Betaproteobacteria</taxon>
        <taxon>Rhodocyclales</taxon>
        <taxon>Zoogloeaceae</taxon>
        <taxon>Denitromonas</taxon>
    </lineage>
</organism>
<reference evidence="3" key="1">
    <citation type="journal article" date="2022" name="ISME J.">
        <title>Genetic and phylogenetic analysis of dissimilatory iodate-reducing bacteria identifies potential niches across the world's oceans.</title>
        <authorList>
            <person name="Reyes-Umana V."/>
            <person name="Henning Z."/>
            <person name="Lee K."/>
            <person name="Barnum T.P."/>
            <person name="Coates J.D."/>
        </authorList>
    </citation>
    <scope>NUCLEOTIDE SEQUENCE [LARGE SCALE GENOMIC DNA]</scope>
    <source>
        <strain evidence="3">IR12</strain>
    </source>
</reference>
<dbReference type="Pfam" id="PF12680">
    <property type="entry name" value="SnoaL_2"/>
    <property type="match status" value="1"/>
</dbReference>
<proteinExistence type="predicted"/>
<accession>A0A944HDZ7</accession>
<dbReference type="Gene3D" id="3.10.450.50">
    <property type="match status" value="1"/>
</dbReference>